<dbReference type="SUPFAM" id="SSF50249">
    <property type="entry name" value="Nucleic acid-binding proteins"/>
    <property type="match status" value="1"/>
</dbReference>
<dbReference type="InterPro" id="IPR042487">
    <property type="entry name" value="RuvBL1/2_DNA/RNA_bd_dom"/>
</dbReference>
<gene>
    <name evidence="3" type="ORF">EV421DRAFT_1844467</name>
</gene>
<dbReference type="AlphaFoldDB" id="A0AA39J1E4"/>
<comment type="caution">
    <text evidence="3">The sequence shown here is derived from an EMBL/GenBank/DDBJ whole genome shotgun (WGS) entry which is preliminary data.</text>
</comment>
<sequence>MHIKEVTELVKGLGEVVGIPIDRSLTGATKIRKLTIKTTDSEIVYDKMINALSKEKVLAGDVIAIEKTSVKSTWSFVRMVEIF</sequence>
<organism evidence="3 4">
    <name type="scientific">Armillaria borealis</name>
    <dbReference type="NCBI Taxonomy" id="47425"/>
    <lineage>
        <taxon>Eukaryota</taxon>
        <taxon>Fungi</taxon>
        <taxon>Dikarya</taxon>
        <taxon>Basidiomycota</taxon>
        <taxon>Agaricomycotina</taxon>
        <taxon>Agaricomycetes</taxon>
        <taxon>Agaricomycetidae</taxon>
        <taxon>Agaricales</taxon>
        <taxon>Marasmiineae</taxon>
        <taxon>Physalacriaceae</taxon>
        <taxon>Armillaria</taxon>
    </lineage>
</organism>
<dbReference type="InterPro" id="IPR010339">
    <property type="entry name" value="TIP49_P-loop"/>
</dbReference>
<dbReference type="InterPro" id="IPR012340">
    <property type="entry name" value="NA-bd_OB-fold"/>
</dbReference>
<protein>
    <recommendedName>
        <fullName evidence="2">TIP49 P-loop domain-containing protein</fullName>
    </recommendedName>
</protein>
<dbReference type="EMBL" id="JAUEPT010000080">
    <property type="protein sequence ID" value="KAK0433541.1"/>
    <property type="molecule type" value="Genomic_DNA"/>
</dbReference>
<reference evidence="3" key="1">
    <citation type="submission" date="2023-06" db="EMBL/GenBank/DDBJ databases">
        <authorList>
            <consortium name="Lawrence Berkeley National Laboratory"/>
            <person name="Ahrendt S."/>
            <person name="Sahu N."/>
            <person name="Indic B."/>
            <person name="Wong-Bajracharya J."/>
            <person name="Merenyi Z."/>
            <person name="Ke H.-M."/>
            <person name="Monk M."/>
            <person name="Kocsube S."/>
            <person name="Drula E."/>
            <person name="Lipzen A."/>
            <person name="Balint B."/>
            <person name="Henrissat B."/>
            <person name="Andreopoulos B."/>
            <person name="Martin F.M."/>
            <person name="Harder C.B."/>
            <person name="Rigling D."/>
            <person name="Ford K.L."/>
            <person name="Foster G.D."/>
            <person name="Pangilinan J."/>
            <person name="Papanicolaou A."/>
            <person name="Barry K."/>
            <person name="LaButti K."/>
            <person name="Viragh M."/>
            <person name="Koriabine M."/>
            <person name="Yan M."/>
            <person name="Riley R."/>
            <person name="Champramary S."/>
            <person name="Plett K.L."/>
            <person name="Tsai I.J."/>
            <person name="Slot J."/>
            <person name="Sipos G."/>
            <person name="Plett J."/>
            <person name="Nagy L.G."/>
            <person name="Grigoriev I.V."/>
        </authorList>
    </citation>
    <scope>NUCLEOTIDE SEQUENCE</scope>
    <source>
        <strain evidence="3">FPL87.14</strain>
    </source>
</reference>
<accession>A0AA39J1E4</accession>
<evidence type="ECO:0000313" key="3">
    <source>
        <dbReference type="EMBL" id="KAK0433541.1"/>
    </source>
</evidence>
<evidence type="ECO:0000313" key="4">
    <source>
        <dbReference type="Proteomes" id="UP001175226"/>
    </source>
</evidence>
<keyword evidence="4" id="KW-1185">Reference proteome</keyword>
<dbReference type="Proteomes" id="UP001175226">
    <property type="component" value="Unassembled WGS sequence"/>
</dbReference>
<proteinExistence type="predicted"/>
<name>A0AA39J1E4_9AGAR</name>
<evidence type="ECO:0000256" key="1">
    <source>
        <dbReference type="ARBA" id="ARBA00023159"/>
    </source>
</evidence>
<feature type="domain" description="TIP49 P-loop" evidence="2">
    <location>
        <begin position="2"/>
        <end position="69"/>
    </location>
</feature>
<dbReference type="Gene3D" id="2.40.50.360">
    <property type="entry name" value="RuvB-like helicase, domain II"/>
    <property type="match status" value="1"/>
</dbReference>
<dbReference type="GO" id="GO:0005524">
    <property type="term" value="F:ATP binding"/>
    <property type="evidence" value="ECO:0007669"/>
    <property type="project" value="InterPro"/>
</dbReference>
<dbReference type="Pfam" id="PF06068">
    <property type="entry name" value="TIP49"/>
    <property type="match status" value="1"/>
</dbReference>
<keyword evidence="1" id="KW-0010">Activator</keyword>
<evidence type="ECO:0000259" key="2">
    <source>
        <dbReference type="Pfam" id="PF06068"/>
    </source>
</evidence>